<dbReference type="Proteomes" id="UP000294937">
    <property type="component" value="Unassembled WGS sequence"/>
</dbReference>
<dbReference type="InterPro" id="IPR018077">
    <property type="entry name" value="Glyco_hydro_fam25_subgr"/>
</dbReference>
<organism evidence="5 6">
    <name type="scientific">Hazenella coriacea</name>
    <dbReference type="NCBI Taxonomy" id="1179467"/>
    <lineage>
        <taxon>Bacteria</taxon>
        <taxon>Bacillati</taxon>
        <taxon>Bacillota</taxon>
        <taxon>Bacilli</taxon>
        <taxon>Bacillales</taxon>
        <taxon>Thermoactinomycetaceae</taxon>
        <taxon>Hazenella</taxon>
    </lineage>
</organism>
<evidence type="ECO:0000256" key="3">
    <source>
        <dbReference type="ARBA" id="ARBA00023295"/>
    </source>
</evidence>
<name>A0A4R3L6T1_9BACL</name>
<keyword evidence="4" id="KW-1133">Transmembrane helix</keyword>
<dbReference type="InterPro" id="IPR017853">
    <property type="entry name" value="GH"/>
</dbReference>
<dbReference type="InterPro" id="IPR002053">
    <property type="entry name" value="Glyco_hydro_25"/>
</dbReference>
<dbReference type="SUPFAM" id="SSF51445">
    <property type="entry name" value="(Trans)glycosidases"/>
    <property type="match status" value="1"/>
</dbReference>
<dbReference type="PANTHER" id="PTHR34135:SF2">
    <property type="entry name" value="LYSOZYME"/>
    <property type="match status" value="1"/>
</dbReference>
<gene>
    <name evidence="5" type="ORF">EDD58_10233</name>
</gene>
<dbReference type="GO" id="GO:0016052">
    <property type="term" value="P:carbohydrate catabolic process"/>
    <property type="evidence" value="ECO:0007669"/>
    <property type="project" value="TreeGrafter"/>
</dbReference>
<comment type="similarity">
    <text evidence="1">Belongs to the glycosyl hydrolase 25 family.</text>
</comment>
<dbReference type="PROSITE" id="PS51904">
    <property type="entry name" value="GLYCOSYL_HYDROL_F25_2"/>
    <property type="match status" value="1"/>
</dbReference>
<evidence type="ECO:0000256" key="4">
    <source>
        <dbReference type="SAM" id="Phobius"/>
    </source>
</evidence>
<dbReference type="EMBL" id="SMAG01000002">
    <property type="protein sequence ID" value="TCS95463.1"/>
    <property type="molecule type" value="Genomic_DNA"/>
</dbReference>
<reference evidence="5 6" key="1">
    <citation type="submission" date="2019-03" db="EMBL/GenBank/DDBJ databases">
        <title>Genomic Encyclopedia of Type Strains, Phase IV (KMG-IV): sequencing the most valuable type-strain genomes for metagenomic binning, comparative biology and taxonomic classification.</title>
        <authorList>
            <person name="Goeker M."/>
        </authorList>
    </citation>
    <scope>NUCLEOTIDE SEQUENCE [LARGE SCALE GENOMIC DNA]</scope>
    <source>
        <strain evidence="5 6">DSM 45707</strain>
    </source>
</reference>
<keyword evidence="6" id="KW-1185">Reference proteome</keyword>
<dbReference type="GO" id="GO:0003796">
    <property type="term" value="F:lysozyme activity"/>
    <property type="evidence" value="ECO:0007669"/>
    <property type="project" value="InterPro"/>
</dbReference>
<comment type="caution">
    <text evidence="5">The sequence shown here is derived from an EMBL/GenBank/DDBJ whole genome shotgun (WGS) entry which is preliminary data.</text>
</comment>
<evidence type="ECO:0000256" key="2">
    <source>
        <dbReference type="ARBA" id="ARBA00022801"/>
    </source>
</evidence>
<dbReference type="Pfam" id="PF01183">
    <property type="entry name" value="Glyco_hydro_25"/>
    <property type="match status" value="1"/>
</dbReference>
<keyword evidence="4" id="KW-0812">Transmembrane</keyword>
<evidence type="ECO:0000313" key="6">
    <source>
        <dbReference type="Proteomes" id="UP000294937"/>
    </source>
</evidence>
<proteinExistence type="inferred from homology"/>
<feature type="transmembrane region" description="Helical" evidence="4">
    <location>
        <begin position="12"/>
        <end position="33"/>
    </location>
</feature>
<sequence>MQEMICIKKLIWVLSAILIIILLGVLDYFGIIWHNDLFAMSYGVKGLDVSHHQNKINWKVVQEENDFKFVYMKATEGKDFVDHRFAENWKEAQENGFLIGAYHFFSMQSTGEEQAANFTKIVPKQANSLPPVIDIEIALYHDQEKARKGIQVLADRMEQHYGKKPILYVTYDRYDRYVKGHFEGYEIWIRDIVKPPTLDERKWLIWQYSNRGRIDGIDTYVDINVFNGDLEQFNRTFSQ</sequence>
<dbReference type="PANTHER" id="PTHR34135">
    <property type="entry name" value="LYSOZYME"/>
    <property type="match status" value="1"/>
</dbReference>
<evidence type="ECO:0000313" key="5">
    <source>
        <dbReference type="EMBL" id="TCS95463.1"/>
    </source>
</evidence>
<keyword evidence="4" id="KW-0472">Membrane</keyword>
<dbReference type="GO" id="GO:0009253">
    <property type="term" value="P:peptidoglycan catabolic process"/>
    <property type="evidence" value="ECO:0007669"/>
    <property type="project" value="InterPro"/>
</dbReference>
<keyword evidence="2" id="KW-0378">Hydrolase</keyword>
<dbReference type="SMART" id="SM00641">
    <property type="entry name" value="Glyco_25"/>
    <property type="match status" value="1"/>
</dbReference>
<dbReference type="AlphaFoldDB" id="A0A4R3L6T1"/>
<protein>
    <submittedName>
        <fullName evidence="5">Lysozyme</fullName>
    </submittedName>
</protein>
<accession>A0A4R3L6T1</accession>
<dbReference type="Gene3D" id="3.20.20.80">
    <property type="entry name" value="Glycosidases"/>
    <property type="match status" value="1"/>
</dbReference>
<evidence type="ECO:0000256" key="1">
    <source>
        <dbReference type="ARBA" id="ARBA00010646"/>
    </source>
</evidence>
<keyword evidence="3" id="KW-0326">Glycosidase</keyword>
<dbReference type="GO" id="GO:0016998">
    <property type="term" value="P:cell wall macromolecule catabolic process"/>
    <property type="evidence" value="ECO:0007669"/>
    <property type="project" value="InterPro"/>
</dbReference>